<dbReference type="AlphaFoldDB" id="A0AAE1HLF7"/>
<accession>A0AAE1HLF7</accession>
<organism evidence="1 2">
    <name type="scientific">Frankliniella fusca</name>
    <dbReference type="NCBI Taxonomy" id="407009"/>
    <lineage>
        <taxon>Eukaryota</taxon>
        <taxon>Metazoa</taxon>
        <taxon>Ecdysozoa</taxon>
        <taxon>Arthropoda</taxon>
        <taxon>Hexapoda</taxon>
        <taxon>Insecta</taxon>
        <taxon>Pterygota</taxon>
        <taxon>Neoptera</taxon>
        <taxon>Paraneoptera</taxon>
        <taxon>Thysanoptera</taxon>
        <taxon>Terebrantia</taxon>
        <taxon>Thripoidea</taxon>
        <taxon>Thripidae</taxon>
        <taxon>Frankliniella</taxon>
    </lineage>
</organism>
<evidence type="ECO:0000313" key="2">
    <source>
        <dbReference type="Proteomes" id="UP001219518"/>
    </source>
</evidence>
<dbReference type="EMBL" id="JAHWGI010001147">
    <property type="protein sequence ID" value="KAK3923515.1"/>
    <property type="molecule type" value="Genomic_DNA"/>
</dbReference>
<protein>
    <submittedName>
        <fullName evidence="1">Teneurin-2</fullName>
    </submittedName>
</protein>
<comment type="caution">
    <text evidence="1">The sequence shown here is derived from an EMBL/GenBank/DDBJ whole genome shotgun (WGS) entry which is preliminary data.</text>
</comment>
<name>A0AAE1HLF7_9NEOP</name>
<reference evidence="1" key="2">
    <citation type="journal article" date="2023" name="BMC Genomics">
        <title>Pest status, molecular evolution, and epigenetic factors derived from the genome assembly of Frankliniella fusca, a thysanopteran phytovirus vector.</title>
        <authorList>
            <person name="Catto M.A."/>
            <person name="Labadie P.E."/>
            <person name="Jacobson A.L."/>
            <person name="Kennedy G.G."/>
            <person name="Srinivasan R."/>
            <person name="Hunt B.G."/>
        </authorList>
    </citation>
    <scope>NUCLEOTIDE SEQUENCE</scope>
    <source>
        <strain evidence="1">PL_HMW_Pooled</strain>
    </source>
</reference>
<sequence length="94" mass="10625">MTQWFNFTLPSGVWGREKKCRPNCVHIFRFQLAASLTTTSMKNPASSILPCPSKFPIQLPADCLCNMCPLLCTIKTSWRKPCFASTWGQGCDFM</sequence>
<reference evidence="1" key="1">
    <citation type="submission" date="2021-07" db="EMBL/GenBank/DDBJ databases">
        <authorList>
            <person name="Catto M.A."/>
            <person name="Jacobson A."/>
            <person name="Kennedy G."/>
            <person name="Labadie P."/>
            <person name="Hunt B.G."/>
            <person name="Srinivasan R."/>
        </authorList>
    </citation>
    <scope>NUCLEOTIDE SEQUENCE</scope>
    <source>
        <strain evidence="1">PL_HMW_Pooled</strain>
        <tissue evidence="1">Head</tissue>
    </source>
</reference>
<proteinExistence type="predicted"/>
<keyword evidence="2" id="KW-1185">Reference proteome</keyword>
<gene>
    <name evidence="1" type="ORF">KUF71_001922</name>
</gene>
<dbReference type="Proteomes" id="UP001219518">
    <property type="component" value="Unassembled WGS sequence"/>
</dbReference>
<evidence type="ECO:0000313" key="1">
    <source>
        <dbReference type="EMBL" id="KAK3923515.1"/>
    </source>
</evidence>